<name>A0A139SS12_9BACT</name>
<keyword evidence="3 4" id="KW-0732">Signal</keyword>
<evidence type="ECO:0000256" key="1">
    <source>
        <dbReference type="ARBA" id="ARBA00004196"/>
    </source>
</evidence>
<evidence type="ECO:0000259" key="5">
    <source>
        <dbReference type="Pfam" id="PF13407"/>
    </source>
</evidence>
<accession>A0A139SS12</accession>
<evidence type="ECO:0000256" key="3">
    <source>
        <dbReference type="ARBA" id="ARBA00022729"/>
    </source>
</evidence>
<comment type="similarity">
    <text evidence="2">Belongs to the bacterial solute-binding protein 2 family.</text>
</comment>
<dbReference type="EMBL" id="LSZP01000009">
    <property type="protein sequence ID" value="KXU37376.1"/>
    <property type="molecule type" value="Genomic_DNA"/>
</dbReference>
<evidence type="ECO:0000313" key="7">
    <source>
        <dbReference type="Proteomes" id="UP000071392"/>
    </source>
</evidence>
<sequence length="329" mass="35108">MKAITRIVALIVLCIAPLAVKAASPESYRIAVVPKGTSHEFWKSVQAGLVKAQREFAEQGVTVDILWKGPIREDDREQQIQVVENFVARRVDALVLAPLDSRALVRPVELAAQAKIPVVLIDSGLDSDIPISSASTDNYNGGVIAARHLAKLLGGKGKVIMLRDVAGSMSTGLRGDGFADTIAKEFPEIVLLSGDQYGGPTRDTAYRMAQNLLNRYGREVDGVFSVNEPTVVGMLLALRDSGLAGGRVQFVGFDAATPLIEALHAGDIQGLVVQDPLKMGYLGVKSAVAVLRGEAVPQVIDTGCTIVTPENINEPQVDALVHPPLSEYL</sequence>
<dbReference type="Gene3D" id="3.40.50.2300">
    <property type="match status" value="2"/>
</dbReference>
<evidence type="ECO:0000313" key="6">
    <source>
        <dbReference type="EMBL" id="KXU37376.1"/>
    </source>
</evidence>
<feature type="signal peptide" evidence="4">
    <location>
        <begin position="1"/>
        <end position="22"/>
    </location>
</feature>
<dbReference type="OrthoDB" id="6196975at2"/>
<dbReference type="InterPro" id="IPR028082">
    <property type="entry name" value="Peripla_BP_I"/>
</dbReference>
<dbReference type="Proteomes" id="UP000071392">
    <property type="component" value="Unassembled WGS sequence"/>
</dbReference>
<dbReference type="GO" id="GO:0030246">
    <property type="term" value="F:carbohydrate binding"/>
    <property type="evidence" value="ECO:0007669"/>
    <property type="project" value="UniProtKB-ARBA"/>
</dbReference>
<evidence type="ECO:0000256" key="4">
    <source>
        <dbReference type="SAM" id="SignalP"/>
    </source>
</evidence>
<comment type="caution">
    <text evidence="6">The sequence shown here is derived from an EMBL/GenBank/DDBJ whole genome shotgun (WGS) entry which is preliminary data.</text>
</comment>
<comment type="subcellular location">
    <subcellularLocation>
        <location evidence="1">Cell envelope</location>
    </subcellularLocation>
</comment>
<feature type="domain" description="Periplasmic binding protein" evidence="5">
    <location>
        <begin position="30"/>
        <end position="294"/>
    </location>
</feature>
<dbReference type="PANTHER" id="PTHR46847:SF1">
    <property type="entry name" value="D-ALLOSE-BINDING PERIPLASMIC PROTEIN-RELATED"/>
    <property type="match status" value="1"/>
</dbReference>
<organism evidence="6 7">
    <name type="scientific">Cephaloticoccus capnophilus</name>
    <dbReference type="NCBI Taxonomy" id="1548208"/>
    <lineage>
        <taxon>Bacteria</taxon>
        <taxon>Pseudomonadati</taxon>
        <taxon>Verrucomicrobiota</taxon>
        <taxon>Opitutia</taxon>
        <taxon>Opitutales</taxon>
        <taxon>Opitutaceae</taxon>
        <taxon>Cephaloticoccus</taxon>
    </lineage>
</organism>
<feature type="chain" id="PRO_5007299392" evidence="4">
    <location>
        <begin position="23"/>
        <end position="329"/>
    </location>
</feature>
<dbReference type="SUPFAM" id="SSF53822">
    <property type="entry name" value="Periplasmic binding protein-like I"/>
    <property type="match status" value="1"/>
</dbReference>
<dbReference type="Pfam" id="PF13407">
    <property type="entry name" value="Peripla_BP_4"/>
    <property type="match status" value="1"/>
</dbReference>
<dbReference type="InterPro" id="IPR025997">
    <property type="entry name" value="SBP_2_dom"/>
</dbReference>
<protein>
    <submittedName>
        <fullName evidence="6">Sugar ABC transporter substrate-binding protein</fullName>
    </submittedName>
</protein>
<proteinExistence type="inferred from homology"/>
<dbReference type="PANTHER" id="PTHR46847">
    <property type="entry name" value="D-ALLOSE-BINDING PERIPLASMIC PROTEIN-RELATED"/>
    <property type="match status" value="1"/>
</dbReference>
<dbReference type="GO" id="GO:0030313">
    <property type="term" value="C:cell envelope"/>
    <property type="evidence" value="ECO:0007669"/>
    <property type="project" value="UniProtKB-SubCell"/>
</dbReference>
<evidence type="ECO:0000256" key="2">
    <source>
        <dbReference type="ARBA" id="ARBA00007639"/>
    </source>
</evidence>
<dbReference type="CDD" id="cd20004">
    <property type="entry name" value="PBP1_ABC_sugar_binding-like"/>
    <property type="match status" value="1"/>
</dbReference>
<dbReference type="STRING" id="1548208.AXK12_01880"/>
<reference evidence="6 7" key="1">
    <citation type="submission" date="2016-02" db="EMBL/GenBank/DDBJ databases">
        <authorList>
            <person name="Wen L."/>
            <person name="He K."/>
            <person name="Yang H."/>
        </authorList>
    </citation>
    <scope>NUCLEOTIDE SEQUENCE [LARGE SCALE GENOMIC DNA]</scope>
    <source>
        <strain evidence="6 7">CV41</strain>
    </source>
</reference>
<gene>
    <name evidence="6" type="ORF">AXK12_01880</name>
</gene>
<keyword evidence="7" id="KW-1185">Reference proteome</keyword>
<dbReference type="AlphaFoldDB" id="A0A139SS12"/>